<dbReference type="Gene3D" id="3.40.190.10">
    <property type="entry name" value="Periplasmic binding protein-like II"/>
    <property type="match status" value="2"/>
</dbReference>
<sequence length="322" mass="34824">MMKSNTLLLPAGAFLLAGLLLGGCNGGNPPTAETIDDTPTSGVLKVAVDATFEPIIKSHVDTFQQLYQYAKVQPQYVPEADAMEALLNNKVRLAIVSRELTTEEKAHFERLKLFPRTTHVATDALAIIVNPANADSLLTMAQLRDIFTGKTTQWQQVNRGSKLGDITVVFDSNNSSTSRYVQDSVTRGAALTKKSFASKSNPALLDYVATHTNAIGVIGVNWISDRDDASVQSFLRRVRVVGISSAAAPKSTEDYVQPYQAYLALKTYPLRRNVYVISREARAGLGTGFASFVAGTKGQLIILKSGLMPAVGQTRIVTTKSN</sequence>
<protein>
    <submittedName>
        <fullName evidence="4">Phosphate ABC transporter substrate-binding protein, PhoT family</fullName>
    </submittedName>
</protein>
<accession>A0A5D6VBA1</accession>
<keyword evidence="1 2" id="KW-0732">Signal</keyword>
<dbReference type="InterPro" id="IPR050811">
    <property type="entry name" value="Phosphate_ABC_transporter"/>
</dbReference>
<dbReference type="EMBL" id="VTHL01000003">
    <property type="protein sequence ID" value="TYZ12462.1"/>
    <property type="molecule type" value="Genomic_DNA"/>
</dbReference>
<dbReference type="PANTHER" id="PTHR30570:SF1">
    <property type="entry name" value="PHOSPHATE-BINDING PROTEIN PSTS"/>
    <property type="match status" value="1"/>
</dbReference>
<dbReference type="InterPro" id="IPR024370">
    <property type="entry name" value="PBP_domain"/>
</dbReference>
<feature type="domain" description="PBP" evidence="3">
    <location>
        <begin position="38"/>
        <end position="294"/>
    </location>
</feature>
<name>A0A5D6VBA1_9BACT</name>
<feature type="signal peptide" evidence="2">
    <location>
        <begin position="1"/>
        <end position="22"/>
    </location>
</feature>
<dbReference type="Proteomes" id="UP000322791">
    <property type="component" value="Unassembled WGS sequence"/>
</dbReference>
<organism evidence="4 5">
    <name type="scientific">Hymenobacter lutimineralis</name>
    <dbReference type="NCBI Taxonomy" id="2606448"/>
    <lineage>
        <taxon>Bacteria</taxon>
        <taxon>Pseudomonadati</taxon>
        <taxon>Bacteroidota</taxon>
        <taxon>Cytophagia</taxon>
        <taxon>Cytophagales</taxon>
        <taxon>Hymenobacteraceae</taxon>
        <taxon>Hymenobacter</taxon>
    </lineage>
</organism>
<keyword evidence="5" id="KW-1185">Reference proteome</keyword>
<evidence type="ECO:0000256" key="1">
    <source>
        <dbReference type="ARBA" id="ARBA00022729"/>
    </source>
</evidence>
<proteinExistence type="predicted"/>
<dbReference type="RefSeq" id="WP_149069702.1">
    <property type="nucleotide sequence ID" value="NZ_VTHL01000003.1"/>
</dbReference>
<reference evidence="4 5" key="1">
    <citation type="submission" date="2019-08" db="EMBL/GenBank/DDBJ databases">
        <authorList>
            <person name="Seo M.-J."/>
        </authorList>
    </citation>
    <scope>NUCLEOTIDE SEQUENCE [LARGE SCALE GENOMIC DNA]</scope>
    <source>
        <strain evidence="4 5">KIGAM108</strain>
    </source>
</reference>
<feature type="chain" id="PRO_5023141043" evidence="2">
    <location>
        <begin position="23"/>
        <end position="322"/>
    </location>
</feature>
<evidence type="ECO:0000256" key="2">
    <source>
        <dbReference type="SAM" id="SignalP"/>
    </source>
</evidence>
<evidence type="ECO:0000259" key="3">
    <source>
        <dbReference type="Pfam" id="PF12849"/>
    </source>
</evidence>
<evidence type="ECO:0000313" key="5">
    <source>
        <dbReference type="Proteomes" id="UP000322791"/>
    </source>
</evidence>
<dbReference type="Pfam" id="PF12849">
    <property type="entry name" value="PBP_like_2"/>
    <property type="match status" value="1"/>
</dbReference>
<dbReference type="AlphaFoldDB" id="A0A5D6VBA1"/>
<dbReference type="PANTHER" id="PTHR30570">
    <property type="entry name" value="PERIPLASMIC PHOSPHATE BINDING COMPONENT OF PHOSPHATE ABC TRANSPORTER"/>
    <property type="match status" value="1"/>
</dbReference>
<gene>
    <name evidence="4" type="ORF">FY528_03970</name>
</gene>
<evidence type="ECO:0000313" key="4">
    <source>
        <dbReference type="EMBL" id="TYZ12462.1"/>
    </source>
</evidence>
<dbReference type="PROSITE" id="PS51257">
    <property type="entry name" value="PROKAR_LIPOPROTEIN"/>
    <property type="match status" value="1"/>
</dbReference>
<comment type="caution">
    <text evidence="4">The sequence shown here is derived from an EMBL/GenBank/DDBJ whole genome shotgun (WGS) entry which is preliminary data.</text>
</comment>
<dbReference type="SUPFAM" id="SSF53850">
    <property type="entry name" value="Periplasmic binding protein-like II"/>
    <property type="match status" value="1"/>
</dbReference>